<evidence type="ECO:0000313" key="2">
    <source>
        <dbReference type="EMBL" id="EFN76706.1"/>
    </source>
</evidence>
<dbReference type="AlphaFoldDB" id="E2C5S2"/>
<accession>E2C5S2</accession>
<sequence length="28" mass="3170">FKRLKSGDFNVNDKDRSGQVNKFGNADL</sequence>
<gene>
    <name evidence="2" type="ORF">EAI_05075</name>
</gene>
<dbReference type="EMBL" id="GL452801">
    <property type="protein sequence ID" value="EFN76706.1"/>
    <property type="molecule type" value="Genomic_DNA"/>
</dbReference>
<protein>
    <submittedName>
        <fullName evidence="2">Uncharacterized protein</fullName>
    </submittedName>
</protein>
<evidence type="ECO:0000256" key="1">
    <source>
        <dbReference type="SAM" id="MobiDB-lite"/>
    </source>
</evidence>
<dbReference type="InParanoid" id="E2C5S2"/>
<keyword evidence="3" id="KW-1185">Reference proteome</keyword>
<feature type="non-terminal residue" evidence="2">
    <location>
        <position position="1"/>
    </location>
</feature>
<reference evidence="2 3" key="1">
    <citation type="journal article" date="2010" name="Science">
        <title>Genomic comparison of the ants Camponotus floridanus and Harpegnathos saltator.</title>
        <authorList>
            <person name="Bonasio R."/>
            <person name="Zhang G."/>
            <person name="Ye C."/>
            <person name="Mutti N.S."/>
            <person name="Fang X."/>
            <person name="Qin N."/>
            <person name="Donahue G."/>
            <person name="Yang P."/>
            <person name="Li Q."/>
            <person name="Li C."/>
            <person name="Zhang P."/>
            <person name="Huang Z."/>
            <person name="Berger S.L."/>
            <person name="Reinberg D."/>
            <person name="Wang J."/>
            <person name="Liebig J."/>
        </authorList>
    </citation>
    <scope>NUCLEOTIDE SEQUENCE [LARGE SCALE GENOMIC DNA]</scope>
    <source>
        <strain evidence="2 3">R22 G/1</strain>
    </source>
</reference>
<proteinExistence type="predicted"/>
<dbReference type="Proteomes" id="UP000008237">
    <property type="component" value="Unassembled WGS sequence"/>
</dbReference>
<name>E2C5S2_HARSA</name>
<feature type="non-terminal residue" evidence="2">
    <location>
        <position position="28"/>
    </location>
</feature>
<feature type="region of interest" description="Disordered" evidence="1">
    <location>
        <begin position="1"/>
        <end position="28"/>
    </location>
</feature>
<organism evidence="3">
    <name type="scientific">Harpegnathos saltator</name>
    <name type="common">Jerdon's jumping ant</name>
    <dbReference type="NCBI Taxonomy" id="610380"/>
    <lineage>
        <taxon>Eukaryota</taxon>
        <taxon>Metazoa</taxon>
        <taxon>Ecdysozoa</taxon>
        <taxon>Arthropoda</taxon>
        <taxon>Hexapoda</taxon>
        <taxon>Insecta</taxon>
        <taxon>Pterygota</taxon>
        <taxon>Neoptera</taxon>
        <taxon>Endopterygota</taxon>
        <taxon>Hymenoptera</taxon>
        <taxon>Apocrita</taxon>
        <taxon>Aculeata</taxon>
        <taxon>Formicoidea</taxon>
        <taxon>Formicidae</taxon>
        <taxon>Ponerinae</taxon>
        <taxon>Ponerini</taxon>
        <taxon>Harpegnathos</taxon>
    </lineage>
</organism>
<evidence type="ECO:0000313" key="3">
    <source>
        <dbReference type="Proteomes" id="UP000008237"/>
    </source>
</evidence>